<evidence type="ECO:0000256" key="4">
    <source>
        <dbReference type="ARBA" id="ARBA00022679"/>
    </source>
</evidence>
<comment type="subcellular location">
    <subcellularLocation>
        <location evidence="1">Cell membrane</location>
        <topology evidence="1">Multi-pass membrane protein</topology>
    </subcellularLocation>
</comment>
<dbReference type="Proteomes" id="UP000462014">
    <property type="component" value="Unassembled WGS sequence"/>
</dbReference>
<keyword evidence="5 8" id="KW-0812">Transmembrane</keyword>
<dbReference type="PANTHER" id="PTHR33908">
    <property type="entry name" value="MANNOSYLTRANSFERASE YKCB-RELATED"/>
    <property type="match status" value="1"/>
</dbReference>
<evidence type="ECO:0000256" key="8">
    <source>
        <dbReference type="SAM" id="Phobius"/>
    </source>
</evidence>
<dbReference type="GO" id="GO:0009103">
    <property type="term" value="P:lipopolysaccharide biosynthetic process"/>
    <property type="evidence" value="ECO:0007669"/>
    <property type="project" value="UniProtKB-ARBA"/>
</dbReference>
<evidence type="ECO:0000256" key="5">
    <source>
        <dbReference type="ARBA" id="ARBA00022692"/>
    </source>
</evidence>
<reference evidence="9 10" key="1">
    <citation type="submission" date="2019-12" db="EMBL/GenBank/DDBJ databases">
        <title>Mucilaginibacter sp. HMF7410 genome sequencing and assembly.</title>
        <authorList>
            <person name="Kang H."/>
            <person name="Cha I."/>
            <person name="Kim H."/>
            <person name="Joh K."/>
        </authorList>
    </citation>
    <scope>NUCLEOTIDE SEQUENCE [LARGE SCALE GENOMIC DNA]</scope>
    <source>
        <strain evidence="9 10">HMF7410</strain>
    </source>
</reference>
<feature type="transmembrane region" description="Helical" evidence="8">
    <location>
        <begin position="59"/>
        <end position="79"/>
    </location>
</feature>
<keyword evidence="7 8" id="KW-0472">Membrane</keyword>
<keyword evidence="3" id="KW-0328">Glycosyltransferase</keyword>
<dbReference type="GO" id="GO:0016763">
    <property type="term" value="F:pentosyltransferase activity"/>
    <property type="evidence" value="ECO:0007669"/>
    <property type="project" value="TreeGrafter"/>
</dbReference>
<feature type="transmembrane region" description="Helical" evidence="8">
    <location>
        <begin position="120"/>
        <end position="136"/>
    </location>
</feature>
<dbReference type="AlphaFoldDB" id="A0A7K1SYR0"/>
<organism evidence="9 10">
    <name type="scientific">Mucilaginibacter arboris</name>
    <dbReference type="NCBI Taxonomy" id="2682090"/>
    <lineage>
        <taxon>Bacteria</taxon>
        <taxon>Pseudomonadati</taxon>
        <taxon>Bacteroidota</taxon>
        <taxon>Sphingobacteriia</taxon>
        <taxon>Sphingobacteriales</taxon>
        <taxon>Sphingobacteriaceae</taxon>
        <taxon>Mucilaginibacter</taxon>
    </lineage>
</organism>
<evidence type="ECO:0000256" key="6">
    <source>
        <dbReference type="ARBA" id="ARBA00022989"/>
    </source>
</evidence>
<evidence type="ECO:0000256" key="3">
    <source>
        <dbReference type="ARBA" id="ARBA00022676"/>
    </source>
</evidence>
<evidence type="ECO:0000256" key="7">
    <source>
        <dbReference type="ARBA" id="ARBA00023136"/>
    </source>
</evidence>
<feature type="transmembrane region" description="Helical" evidence="8">
    <location>
        <begin position="331"/>
        <end position="349"/>
    </location>
</feature>
<dbReference type="GO" id="GO:0005886">
    <property type="term" value="C:plasma membrane"/>
    <property type="evidence" value="ECO:0007669"/>
    <property type="project" value="UniProtKB-SubCell"/>
</dbReference>
<evidence type="ECO:0000313" key="9">
    <source>
        <dbReference type="EMBL" id="MVN22170.1"/>
    </source>
</evidence>
<dbReference type="InterPro" id="IPR050297">
    <property type="entry name" value="LipidA_mod_glycosyltrf_83"/>
</dbReference>
<keyword evidence="4" id="KW-0808">Transferase</keyword>
<accession>A0A7K1SYR0</accession>
<name>A0A7K1SYR0_9SPHI</name>
<feature type="transmembrane region" description="Helical" evidence="8">
    <location>
        <begin position="268"/>
        <end position="289"/>
    </location>
</feature>
<protein>
    <recommendedName>
        <fullName evidence="11">Glycosyltransferase RgtA/B/C/D-like domain-containing protein</fullName>
    </recommendedName>
</protein>
<dbReference type="PANTHER" id="PTHR33908:SF11">
    <property type="entry name" value="MEMBRANE PROTEIN"/>
    <property type="match status" value="1"/>
</dbReference>
<feature type="transmembrane region" description="Helical" evidence="8">
    <location>
        <begin position="301"/>
        <end position="319"/>
    </location>
</feature>
<evidence type="ECO:0000256" key="1">
    <source>
        <dbReference type="ARBA" id="ARBA00004651"/>
    </source>
</evidence>
<sequence>MKCFFYLQKNWETLLAAILGFFAIIISTRYSGIGVSPDSVVYASVARNFHAGKGFVELSGIPIVQFPLFFPVFLAAVFLLTGIDPIITAPYLNGILFSIVIFCCGKLADQLNVKSPWYKRFLLILVVLSPSLLEIYKMIWSETLFILLSLLFLFQWQNYVRFHQPKHLLTLALIAALALVTRYAGITLVFTGCLLLLIDPALAFKQKIKHFFLFGFTAISLLILNLLRNALILGTVTGNRQKGTTTLTENLQFYGTTISGWLTIPETYVTIAFFIGIISLTLFLILFWMKCRNKAAIVSTENVLVCFFLTYAGFIIITSTISRYETINNRLLAPAFIPFLFGGSSWLVRILKKYRQKQYKLLSYFLFLLTILFISRSFYVDYQQYQEDTTSGIPGYSDDSWNKSEMVAFLKKHKEVFKPSLKIFSNDSAGMYFITGFKTLSIPDRHYQKEIKEYTSNKHHYLIWFNQTEDEELLSLNEIKQIKQLTLLYQFKDGAIYQSF</sequence>
<feature type="transmembrane region" description="Helical" evidence="8">
    <location>
        <begin position="210"/>
        <end position="227"/>
    </location>
</feature>
<evidence type="ECO:0008006" key="11">
    <source>
        <dbReference type="Google" id="ProtNLM"/>
    </source>
</evidence>
<dbReference type="EMBL" id="WPIK01000009">
    <property type="protein sequence ID" value="MVN22170.1"/>
    <property type="molecule type" value="Genomic_DNA"/>
</dbReference>
<gene>
    <name evidence="9" type="ORF">GO621_11570</name>
</gene>
<keyword evidence="10" id="KW-1185">Reference proteome</keyword>
<proteinExistence type="predicted"/>
<evidence type="ECO:0000313" key="10">
    <source>
        <dbReference type="Proteomes" id="UP000462014"/>
    </source>
</evidence>
<evidence type="ECO:0000256" key="2">
    <source>
        <dbReference type="ARBA" id="ARBA00022475"/>
    </source>
</evidence>
<keyword evidence="6 8" id="KW-1133">Transmembrane helix</keyword>
<feature type="transmembrane region" description="Helical" evidence="8">
    <location>
        <begin position="91"/>
        <end position="108"/>
    </location>
</feature>
<feature type="transmembrane region" description="Helical" evidence="8">
    <location>
        <begin position="171"/>
        <end position="198"/>
    </location>
</feature>
<dbReference type="RefSeq" id="WP_157567152.1">
    <property type="nucleotide sequence ID" value="NZ_WPIK01000009.1"/>
</dbReference>
<comment type="caution">
    <text evidence="9">The sequence shown here is derived from an EMBL/GenBank/DDBJ whole genome shotgun (WGS) entry which is preliminary data.</text>
</comment>
<feature type="transmembrane region" description="Helical" evidence="8">
    <location>
        <begin position="361"/>
        <end position="379"/>
    </location>
</feature>
<keyword evidence="2" id="KW-1003">Cell membrane</keyword>